<feature type="region of interest" description="Disordered" evidence="10">
    <location>
        <begin position="1293"/>
        <end position="1369"/>
    </location>
</feature>
<dbReference type="SMART" id="SM00333">
    <property type="entry name" value="TUDOR"/>
    <property type="match status" value="2"/>
</dbReference>
<evidence type="ECO:0000256" key="2">
    <source>
        <dbReference type="ARBA" id="ARBA00022737"/>
    </source>
</evidence>
<evidence type="ECO:0000256" key="4">
    <source>
        <dbReference type="ARBA" id="ARBA00023015"/>
    </source>
</evidence>
<sequence>MDDDAREPAPTVEVDANPPPDARDEASEPAPPTASDPDGGDEGATATGDDVGDADAPEDDEESESEEESEDDEPDGEEYERLRQLNIQRNRELMMSLSLNKMADKLKPTEEKKRRGPTPGVPRKKRGQVAPSRGSSRIQRLQEERKHTAWKDVHIEQPIRSHPHCIVELDIVCLGIADPERTLPDGSLIPAGFFAEGDFMSEPLFAWTDINGTHRVMWGDSEGEYQRYVETEDGGAISAGDACVCILREMQRRRLELLGATSGEGVSEPTGIRIHQAHLPPLKKEGSNPIVKLRTKPYVRKQKAHTKPKGITKATSGPSEPKCRNCGCLRENTTKMRPGPSGLGSLCNACGMYWATQGRLRPAGVMDDDYERAVPPGQEPAKPLVYKLKTTFENAVSSAPVGAAKGDEHGDDLPISAMKVPVKQESDEEDDDEEEEEEDEKEEDNLTAIFEPYTSKPNAFFQNMVKCARAGLVTPAMVGADDFPEVLEEGAPAPRWAAHIYAPYPPMVAVTEEAVYQVKTDPQNSSLAKAAAIVADSEPVIASTVERINDYPAQASYVQRSAAVCFAGYGALATGTSSPSLFPTTFAMPSMVRPRAYREHDIDGIALFGYTEPDVQLSLRAQLEKYGQKRDAEGEAAEAKERAADVAEAIAALEHHVSRARKILTKISAAADREARNARAVPRLEIAGEAAILCPPLPKADSGKGAKRVKGDGSNKGGGGDDGEPTGFLYEDVMAELEGPEDIPTPIKVMCGSAPRGEWQTYGRPREEKIILSGKGGDAVTPAEYERLGGCGQSKKWRKSIHVVKKDGSEGIAIGDYLAHLGGKKGESIVGRRIGLYWPLDECFYLGTVDEFMPTTGEHTVRYDDGEAEDLLLPMQRVKWLNSDVGKAGQGTLASSEDTLATTAKDQKTAEEIKSDEALAAVKAWEVEASAREAKRVEEEAKGILSPEGRTRMTMGAFDIWVMNPAQMRMRNSERRKCFEILTILRNVADPDDDPDDEEEPPRLLIEVFEKLPTPRELPEYYEIIRCPVDCRSIERMLRRPTDRSYASPWLFACAVELMLTNAQVYNDEGSQIYEEAGILRHAFIAAMRERFPGQPLPSKFKLYECCDEPVWLRPPKWSAPGVEDVEDEPDPFGPLDWETAQADDDEERAVARAITAGGAVYGGKSSIWNAPSVTRGPGRPKRDVVYVDDEADDDDERYDPKKRNGGGTRSRGGGGGGGGHKRKSLAGPPLGPAAAAAKAALDEAGGEPLTLDDLVAAAEKAKAPEIAGARRPGSTILSVLRQHPDVFVESLTGTGSKFSLNPNLDYDDADDDYYGPSRTSNRSKSKKRYVEPDEDDFNDRFDEEAQANSKRKRGGYRSDEEETYDGLSPTQEAACKTILSTARALKDRKGRVVAELFELLPTRKQLPDYYRQIANPIDFQSIAKCFKQRGYKTMWSFLCAMELMFSNAQVYNEEHSELWEDANTLRKCVKNTLNKAIPGHPFPEPLSVYDEKLCQDPGWKPPSSKKPKEGQLKVSFTVGGKSQGGALKLQMNKGKVEMPSFGKCGECETCIGRKGKKCYDVSMKESAFRNHEGAKVASMGAKAVGTALEILWPDDETFYPCKVTAYNARNRSHMVKYDADGITEDIQLWEENEEVRLRSSGRRR</sequence>
<feature type="region of interest" description="Disordered" evidence="10">
    <location>
        <begin position="399"/>
        <end position="446"/>
    </location>
</feature>
<dbReference type="SMART" id="SM00401">
    <property type="entry name" value="ZnF_GATA"/>
    <property type="match status" value="1"/>
</dbReference>
<keyword evidence="9" id="KW-0175">Coiled coil</keyword>
<dbReference type="GeneID" id="9680912"/>
<dbReference type="SUPFAM" id="SSF47370">
    <property type="entry name" value="Bromodomain"/>
    <property type="match status" value="2"/>
</dbReference>
<feature type="compositionally biased region" description="Acidic residues" evidence="10">
    <location>
        <begin position="1333"/>
        <end position="1346"/>
    </location>
</feature>
<evidence type="ECO:0000256" key="9">
    <source>
        <dbReference type="SAM" id="Coils"/>
    </source>
</evidence>
<feature type="compositionally biased region" description="Polar residues" evidence="10">
    <location>
        <begin position="1293"/>
        <end position="1303"/>
    </location>
</feature>
<evidence type="ECO:0000259" key="11">
    <source>
        <dbReference type="PROSITE" id="PS50014"/>
    </source>
</evidence>
<evidence type="ECO:0000256" key="5">
    <source>
        <dbReference type="ARBA" id="ARBA00023117"/>
    </source>
</evidence>
<feature type="region of interest" description="Disordered" evidence="10">
    <location>
        <begin position="1166"/>
        <end position="1240"/>
    </location>
</feature>
<dbReference type="GO" id="GO:0006355">
    <property type="term" value="P:regulation of DNA-templated transcription"/>
    <property type="evidence" value="ECO:0007669"/>
    <property type="project" value="InterPro"/>
</dbReference>
<dbReference type="SUPFAM" id="SSF63748">
    <property type="entry name" value="Tudor/PWWP/MBT"/>
    <property type="match status" value="1"/>
</dbReference>
<dbReference type="InterPro" id="IPR037382">
    <property type="entry name" value="Rsc/polybromo"/>
</dbReference>
<feature type="region of interest" description="Disordered" evidence="10">
    <location>
        <begin position="301"/>
        <end position="322"/>
    </location>
</feature>
<dbReference type="EMBL" id="GG663735">
    <property type="protein sequence ID" value="EEH60249.1"/>
    <property type="molecule type" value="Genomic_DNA"/>
</dbReference>
<feature type="coiled-coil region" evidence="9">
    <location>
        <begin position="629"/>
        <end position="656"/>
    </location>
</feature>
<keyword evidence="3" id="KW-0156">Chromatin regulator</keyword>
<keyword evidence="6" id="KW-0804">Transcription</keyword>
<keyword evidence="5 8" id="KW-0103">Bromodomain</keyword>
<gene>
    <name evidence="12" type="ORF">MICPUCDRAFT_50291</name>
</gene>
<dbReference type="GO" id="GO:0016586">
    <property type="term" value="C:RSC-type complex"/>
    <property type="evidence" value="ECO:0007669"/>
    <property type="project" value="InterPro"/>
</dbReference>
<feature type="compositionally biased region" description="Basic residues" evidence="10">
    <location>
        <begin position="301"/>
        <end position="310"/>
    </location>
</feature>
<organism evidence="13">
    <name type="scientific">Micromonas pusilla (strain CCMP1545)</name>
    <name type="common">Picoplanktonic green alga</name>
    <dbReference type="NCBI Taxonomy" id="564608"/>
    <lineage>
        <taxon>Eukaryota</taxon>
        <taxon>Viridiplantae</taxon>
        <taxon>Chlorophyta</taxon>
        <taxon>Mamiellophyceae</taxon>
        <taxon>Mamiellales</taxon>
        <taxon>Mamiellaceae</taxon>
        <taxon>Micromonas</taxon>
    </lineage>
</organism>
<dbReference type="Gene3D" id="1.20.920.10">
    <property type="entry name" value="Bromodomain-like"/>
    <property type="match status" value="2"/>
</dbReference>
<dbReference type="CDD" id="cd00202">
    <property type="entry name" value="ZnF_GATA"/>
    <property type="match status" value="1"/>
</dbReference>
<feature type="domain" description="Bromo" evidence="11">
    <location>
        <begin position="1390"/>
        <end position="1460"/>
    </location>
</feature>
<accession>C1MHR1</accession>
<dbReference type="InterPro" id="IPR000679">
    <property type="entry name" value="Znf_GATA"/>
</dbReference>
<dbReference type="InterPro" id="IPR002999">
    <property type="entry name" value="Tudor"/>
</dbReference>
<evidence type="ECO:0000256" key="6">
    <source>
        <dbReference type="ARBA" id="ARBA00023163"/>
    </source>
</evidence>
<dbReference type="InterPro" id="IPR036427">
    <property type="entry name" value="Bromodomain-like_sf"/>
</dbReference>
<proteinExistence type="predicted"/>
<dbReference type="Gene3D" id="3.30.50.10">
    <property type="entry name" value="Erythroid Transcription Factor GATA-1, subunit A"/>
    <property type="match status" value="1"/>
</dbReference>
<evidence type="ECO:0000256" key="3">
    <source>
        <dbReference type="ARBA" id="ARBA00022853"/>
    </source>
</evidence>
<dbReference type="GO" id="GO:0006338">
    <property type="term" value="P:chromatin remodeling"/>
    <property type="evidence" value="ECO:0007669"/>
    <property type="project" value="InterPro"/>
</dbReference>
<dbReference type="Pfam" id="PF00439">
    <property type="entry name" value="Bromodomain"/>
    <property type="match status" value="2"/>
</dbReference>
<feature type="compositionally biased region" description="Basic and acidic residues" evidence="10">
    <location>
        <begin position="701"/>
        <end position="713"/>
    </location>
</feature>
<feature type="compositionally biased region" description="Acidic residues" evidence="10">
    <location>
        <begin position="1187"/>
        <end position="1198"/>
    </location>
</feature>
<dbReference type="PANTHER" id="PTHR16062">
    <property type="entry name" value="SWI/SNF-RELATED"/>
    <property type="match status" value="1"/>
</dbReference>
<dbReference type="GO" id="GO:0006368">
    <property type="term" value="P:transcription elongation by RNA polymerase II"/>
    <property type="evidence" value="ECO:0007669"/>
    <property type="project" value="TreeGrafter"/>
</dbReference>
<evidence type="ECO:0000256" key="1">
    <source>
        <dbReference type="ARBA" id="ARBA00004123"/>
    </source>
</evidence>
<dbReference type="InterPro" id="IPR001487">
    <property type="entry name" value="Bromodomain"/>
</dbReference>
<reference evidence="12 13" key="1">
    <citation type="journal article" date="2009" name="Science">
        <title>Green evolution and dynamic adaptations revealed by genomes of the marine picoeukaryotes Micromonas.</title>
        <authorList>
            <person name="Worden A.Z."/>
            <person name="Lee J.H."/>
            <person name="Mock T."/>
            <person name="Rouze P."/>
            <person name="Simmons M.P."/>
            <person name="Aerts A.L."/>
            <person name="Allen A.E."/>
            <person name="Cuvelier M.L."/>
            <person name="Derelle E."/>
            <person name="Everett M.V."/>
            <person name="Foulon E."/>
            <person name="Grimwood J."/>
            <person name="Gundlach H."/>
            <person name="Henrissat B."/>
            <person name="Napoli C."/>
            <person name="McDonald S.M."/>
            <person name="Parker M.S."/>
            <person name="Rombauts S."/>
            <person name="Salamov A."/>
            <person name="Von Dassow P."/>
            <person name="Badger J.H."/>
            <person name="Coutinho P.M."/>
            <person name="Demir E."/>
            <person name="Dubchak I."/>
            <person name="Gentemann C."/>
            <person name="Eikrem W."/>
            <person name="Gready J.E."/>
            <person name="John U."/>
            <person name="Lanier W."/>
            <person name="Lindquist E.A."/>
            <person name="Lucas S."/>
            <person name="Mayer K.F."/>
            <person name="Moreau H."/>
            <person name="Not F."/>
            <person name="Otillar R."/>
            <person name="Panaud O."/>
            <person name="Pangilinan J."/>
            <person name="Paulsen I."/>
            <person name="Piegu B."/>
            <person name="Poliakov A."/>
            <person name="Robbens S."/>
            <person name="Schmutz J."/>
            <person name="Toulza E."/>
            <person name="Wyss T."/>
            <person name="Zelensky A."/>
            <person name="Zhou K."/>
            <person name="Armbrust E.V."/>
            <person name="Bhattacharya D."/>
            <person name="Goodenough U.W."/>
            <person name="Van de Peer Y."/>
            <person name="Grigoriev I.V."/>
        </authorList>
    </citation>
    <scope>NUCLEOTIDE SEQUENCE [LARGE SCALE GENOMIC DNA]</scope>
    <source>
        <strain evidence="12 13">CCMP1545</strain>
    </source>
</reference>
<feature type="region of interest" description="Disordered" evidence="10">
    <location>
        <begin position="697"/>
        <end position="727"/>
    </location>
</feature>
<dbReference type="CDD" id="cd04369">
    <property type="entry name" value="Bromodomain"/>
    <property type="match status" value="2"/>
</dbReference>
<dbReference type="PROSITE" id="PS00344">
    <property type="entry name" value="GATA_ZN_FINGER_1"/>
    <property type="match status" value="1"/>
</dbReference>
<feature type="compositionally biased region" description="Acidic residues" evidence="10">
    <location>
        <begin position="50"/>
        <end position="78"/>
    </location>
</feature>
<dbReference type="SUPFAM" id="SSF57716">
    <property type="entry name" value="Glucocorticoid receptor-like (DNA-binding domain)"/>
    <property type="match status" value="1"/>
</dbReference>
<feature type="compositionally biased region" description="Low complexity" evidence="10">
    <location>
        <begin position="1226"/>
        <end position="1240"/>
    </location>
</feature>
<feature type="compositionally biased region" description="Gly residues" evidence="10">
    <location>
        <begin position="1206"/>
        <end position="1219"/>
    </location>
</feature>
<dbReference type="eggNOG" id="KOG0386">
    <property type="taxonomic scope" value="Eukaryota"/>
</dbReference>
<evidence type="ECO:0000256" key="8">
    <source>
        <dbReference type="PROSITE-ProRule" id="PRU00035"/>
    </source>
</evidence>
<feature type="region of interest" description="Disordered" evidence="10">
    <location>
        <begin position="1"/>
        <end position="79"/>
    </location>
</feature>
<dbReference type="Gene3D" id="3.10.390.10">
    <property type="entry name" value="SAND domain-like"/>
    <property type="match status" value="1"/>
</dbReference>
<keyword evidence="4" id="KW-0805">Transcription regulation</keyword>
<dbReference type="RefSeq" id="XP_003054997.1">
    <property type="nucleotide sequence ID" value="XM_003054951.1"/>
</dbReference>
<dbReference type="PANTHER" id="PTHR16062:SF19">
    <property type="entry name" value="PROTEIN POLYBROMO-1"/>
    <property type="match status" value="1"/>
</dbReference>
<feature type="compositionally biased region" description="Basic and acidic residues" evidence="10">
    <location>
        <begin position="103"/>
        <end position="113"/>
    </location>
</feature>
<feature type="compositionally biased region" description="Acidic residues" evidence="10">
    <location>
        <begin position="426"/>
        <end position="445"/>
    </location>
</feature>
<dbReference type="KEGG" id="mpp:MICPUCDRAFT_50291"/>
<dbReference type="PROSITE" id="PS00633">
    <property type="entry name" value="BROMODOMAIN_1"/>
    <property type="match status" value="1"/>
</dbReference>
<feature type="domain" description="Bromo" evidence="11">
    <location>
        <begin position="1001"/>
        <end position="1074"/>
    </location>
</feature>
<dbReference type="eggNOG" id="KOG1525">
    <property type="taxonomic scope" value="Eukaryota"/>
</dbReference>
<dbReference type="GO" id="GO:0008270">
    <property type="term" value="F:zinc ion binding"/>
    <property type="evidence" value="ECO:0007669"/>
    <property type="project" value="InterPro"/>
</dbReference>
<dbReference type="Gene3D" id="2.30.30.140">
    <property type="match status" value="2"/>
</dbReference>
<evidence type="ECO:0000256" key="10">
    <source>
        <dbReference type="SAM" id="MobiDB-lite"/>
    </source>
</evidence>
<dbReference type="PROSITE" id="PS50014">
    <property type="entry name" value="BROMODOMAIN_2"/>
    <property type="match status" value="2"/>
</dbReference>
<dbReference type="GO" id="GO:0043565">
    <property type="term" value="F:sequence-specific DNA binding"/>
    <property type="evidence" value="ECO:0007669"/>
    <property type="project" value="InterPro"/>
</dbReference>
<dbReference type="Pfam" id="PF00320">
    <property type="entry name" value="GATA"/>
    <property type="match status" value="1"/>
</dbReference>
<keyword evidence="2" id="KW-0677">Repeat</keyword>
<dbReference type="GO" id="GO:0003682">
    <property type="term" value="F:chromatin binding"/>
    <property type="evidence" value="ECO:0007669"/>
    <property type="project" value="TreeGrafter"/>
</dbReference>
<name>C1MHR1_MICPC</name>
<evidence type="ECO:0000313" key="12">
    <source>
        <dbReference type="EMBL" id="EEH60249.1"/>
    </source>
</evidence>
<dbReference type="InterPro" id="IPR013088">
    <property type="entry name" value="Znf_NHR/GATA"/>
</dbReference>
<evidence type="ECO:0000256" key="7">
    <source>
        <dbReference type="ARBA" id="ARBA00023242"/>
    </source>
</evidence>
<dbReference type="InterPro" id="IPR010919">
    <property type="entry name" value="SAND-like_dom_sf"/>
</dbReference>
<protein>
    <submittedName>
        <fullName evidence="12">Bromodomain-containing protein</fullName>
    </submittedName>
</protein>
<keyword evidence="7" id="KW-0539">Nucleus</keyword>
<dbReference type="SMART" id="SM00297">
    <property type="entry name" value="BROMO"/>
    <property type="match status" value="2"/>
</dbReference>
<dbReference type="PRINTS" id="PR00503">
    <property type="entry name" value="BROMODOMAIN"/>
</dbReference>
<dbReference type="CDD" id="cd20404">
    <property type="entry name" value="Tudor_Agenet_AtEML-like"/>
    <property type="match status" value="2"/>
</dbReference>
<dbReference type="Proteomes" id="UP000001876">
    <property type="component" value="Unassembled WGS sequence"/>
</dbReference>
<dbReference type="InterPro" id="IPR018359">
    <property type="entry name" value="Bromodomain_CS"/>
</dbReference>
<dbReference type="OMA" id="RRKCFEI"/>
<keyword evidence="13" id="KW-1185">Reference proteome</keyword>
<comment type="subcellular location">
    <subcellularLocation>
        <location evidence="1">Nucleus</location>
    </subcellularLocation>
</comment>
<evidence type="ECO:0000313" key="13">
    <source>
        <dbReference type="Proteomes" id="UP000001876"/>
    </source>
</evidence>
<dbReference type="STRING" id="564608.C1MHR1"/>
<dbReference type="OrthoDB" id="200660at2759"/>
<feature type="region of interest" description="Disordered" evidence="10">
    <location>
        <begin position="103"/>
        <end position="145"/>
    </location>
</feature>